<gene>
    <name evidence="1" type="ORF">D5S18_32320</name>
</gene>
<proteinExistence type="predicted"/>
<accession>A0A3A4K8W3</accession>
<reference evidence="1 2" key="1">
    <citation type="submission" date="2018-09" db="EMBL/GenBank/DDBJ databases">
        <title>YIM PH21274 draft genome.</title>
        <authorList>
            <person name="Miao C."/>
        </authorList>
    </citation>
    <scope>NUCLEOTIDE SEQUENCE [LARGE SCALE GENOMIC DNA]</scope>
    <source>
        <strain evidence="1 2">YIM PH 21724</strain>
    </source>
</reference>
<organism evidence="1 2">
    <name type="scientific">Nocardia panacis</name>
    <dbReference type="NCBI Taxonomy" id="2340916"/>
    <lineage>
        <taxon>Bacteria</taxon>
        <taxon>Bacillati</taxon>
        <taxon>Actinomycetota</taxon>
        <taxon>Actinomycetes</taxon>
        <taxon>Mycobacteriales</taxon>
        <taxon>Nocardiaceae</taxon>
        <taxon>Nocardia</taxon>
    </lineage>
</organism>
<dbReference type="AlphaFoldDB" id="A0A3A4K8W3"/>
<name>A0A3A4K8W3_9NOCA</name>
<dbReference type="Proteomes" id="UP000266677">
    <property type="component" value="Unassembled WGS sequence"/>
</dbReference>
<dbReference type="EMBL" id="QZFU01000047">
    <property type="protein sequence ID" value="RJO68758.1"/>
    <property type="molecule type" value="Genomic_DNA"/>
</dbReference>
<comment type="caution">
    <text evidence="1">The sequence shown here is derived from an EMBL/GenBank/DDBJ whole genome shotgun (WGS) entry which is preliminary data.</text>
</comment>
<evidence type="ECO:0000313" key="1">
    <source>
        <dbReference type="EMBL" id="RJO68758.1"/>
    </source>
</evidence>
<sequence>MKYICLQCSSEEEIPLQVVRNFDAMDDGDPTVPPQFRCEECGGAMYPEYYKGVHGYEYRISDVKK</sequence>
<evidence type="ECO:0000313" key="2">
    <source>
        <dbReference type="Proteomes" id="UP000266677"/>
    </source>
</evidence>
<protein>
    <submittedName>
        <fullName evidence="1">Uncharacterized protein</fullName>
    </submittedName>
</protein>
<keyword evidence="2" id="KW-1185">Reference proteome</keyword>